<sequence>MHSILGRGSFLLLRCLESPGFFNGPFSLMSLEAPASLPVRHLGSVSLHGSSQHCILSGPWISMKSPPDKAMYLKKIVVIDKVDPYVHMYVGLFIANPDDWTHISHNEGRVCFKTL</sequence>
<dbReference type="Proteomes" id="UP001469553">
    <property type="component" value="Unassembled WGS sequence"/>
</dbReference>
<organism evidence="1 2">
    <name type="scientific">Ameca splendens</name>
    <dbReference type="NCBI Taxonomy" id="208324"/>
    <lineage>
        <taxon>Eukaryota</taxon>
        <taxon>Metazoa</taxon>
        <taxon>Chordata</taxon>
        <taxon>Craniata</taxon>
        <taxon>Vertebrata</taxon>
        <taxon>Euteleostomi</taxon>
        <taxon>Actinopterygii</taxon>
        <taxon>Neopterygii</taxon>
        <taxon>Teleostei</taxon>
        <taxon>Neoteleostei</taxon>
        <taxon>Acanthomorphata</taxon>
        <taxon>Ovalentaria</taxon>
        <taxon>Atherinomorphae</taxon>
        <taxon>Cyprinodontiformes</taxon>
        <taxon>Goodeidae</taxon>
        <taxon>Ameca</taxon>
    </lineage>
</organism>
<gene>
    <name evidence="1" type="ORF">AMECASPLE_005442</name>
</gene>
<proteinExistence type="predicted"/>
<evidence type="ECO:0000313" key="2">
    <source>
        <dbReference type="Proteomes" id="UP001469553"/>
    </source>
</evidence>
<accession>A0ABV0YLJ8</accession>
<dbReference type="EMBL" id="JAHRIP010037869">
    <property type="protein sequence ID" value="MEQ2294589.1"/>
    <property type="molecule type" value="Genomic_DNA"/>
</dbReference>
<keyword evidence="2" id="KW-1185">Reference proteome</keyword>
<name>A0ABV0YLJ8_9TELE</name>
<reference evidence="1 2" key="1">
    <citation type="submission" date="2021-06" db="EMBL/GenBank/DDBJ databases">
        <authorList>
            <person name="Palmer J.M."/>
        </authorList>
    </citation>
    <scope>NUCLEOTIDE SEQUENCE [LARGE SCALE GENOMIC DNA]</scope>
    <source>
        <strain evidence="1 2">AS_MEX2019</strain>
        <tissue evidence="1">Muscle</tissue>
    </source>
</reference>
<comment type="caution">
    <text evidence="1">The sequence shown here is derived from an EMBL/GenBank/DDBJ whole genome shotgun (WGS) entry which is preliminary data.</text>
</comment>
<evidence type="ECO:0000313" key="1">
    <source>
        <dbReference type="EMBL" id="MEQ2294589.1"/>
    </source>
</evidence>
<protein>
    <submittedName>
        <fullName evidence="1">Uncharacterized protein</fullName>
    </submittedName>
</protein>